<evidence type="ECO:0000256" key="2">
    <source>
        <dbReference type="ARBA" id="ARBA00008807"/>
    </source>
</evidence>
<feature type="transmembrane region" description="Helical" evidence="9">
    <location>
        <begin position="575"/>
        <end position="595"/>
    </location>
</feature>
<keyword evidence="8 9" id="KW-0472">Membrane</keyword>
<keyword evidence="3" id="KW-0813">Transport</keyword>
<dbReference type="EMBL" id="JAODAN010000012">
    <property type="protein sequence ID" value="KAK1920772.1"/>
    <property type="molecule type" value="Genomic_DNA"/>
</dbReference>
<feature type="transmembrane region" description="Helical" evidence="9">
    <location>
        <begin position="657"/>
        <end position="679"/>
    </location>
</feature>
<keyword evidence="4 9" id="KW-0812">Transmembrane</keyword>
<feature type="transmembrane region" description="Helical" evidence="9">
    <location>
        <begin position="179"/>
        <end position="201"/>
    </location>
</feature>
<dbReference type="InterPro" id="IPR004648">
    <property type="entry name" value="Oligpept_transpt"/>
</dbReference>
<organism evidence="10 11">
    <name type="scientific">Papiliotrema laurentii</name>
    <name type="common">Cryptococcus laurentii</name>
    <dbReference type="NCBI Taxonomy" id="5418"/>
    <lineage>
        <taxon>Eukaryota</taxon>
        <taxon>Fungi</taxon>
        <taxon>Dikarya</taxon>
        <taxon>Basidiomycota</taxon>
        <taxon>Agaricomycotina</taxon>
        <taxon>Tremellomycetes</taxon>
        <taxon>Tremellales</taxon>
        <taxon>Rhynchogastremaceae</taxon>
        <taxon>Papiliotrema</taxon>
    </lineage>
</organism>
<feature type="transmembrane region" description="Helical" evidence="9">
    <location>
        <begin position="258"/>
        <end position="280"/>
    </location>
</feature>
<keyword evidence="6" id="KW-0653">Protein transport</keyword>
<evidence type="ECO:0000256" key="1">
    <source>
        <dbReference type="ARBA" id="ARBA00004141"/>
    </source>
</evidence>
<evidence type="ECO:0000256" key="6">
    <source>
        <dbReference type="ARBA" id="ARBA00022927"/>
    </source>
</evidence>
<feature type="transmembrane region" description="Helical" evidence="9">
    <location>
        <begin position="376"/>
        <end position="397"/>
    </location>
</feature>
<feature type="transmembrane region" description="Helical" evidence="9">
    <location>
        <begin position="549"/>
        <end position="569"/>
    </location>
</feature>
<dbReference type="PANTHER" id="PTHR22601">
    <property type="entry name" value="ISP4 LIKE PROTEIN"/>
    <property type="match status" value="1"/>
</dbReference>
<feature type="transmembrane region" description="Helical" evidence="9">
    <location>
        <begin position="607"/>
        <end position="627"/>
    </location>
</feature>
<gene>
    <name evidence="10" type="ORF">DB88DRAFT_500999</name>
</gene>
<dbReference type="AlphaFoldDB" id="A0AAD9FPR1"/>
<keyword evidence="11" id="KW-1185">Reference proteome</keyword>
<comment type="caution">
    <text evidence="10">The sequence shown here is derived from an EMBL/GenBank/DDBJ whole genome shotgun (WGS) entry which is preliminary data.</text>
</comment>
<dbReference type="NCBIfam" id="TIGR00728">
    <property type="entry name" value="OPT_sfam"/>
    <property type="match status" value="1"/>
</dbReference>
<protein>
    <submittedName>
        <fullName evidence="10">Oligopeptide transporter OPT superfamily</fullName>
    </submittedName>
</protein>
<evidence type="ECO:0000256" key="4">
    <source>
        <dbReference type="ARBA" id="ARBA00022692"/>
    </source>
</evidence>
<evidence type="ECO:0000256" key="5">
    <source>
        <dbReference type="ARBA" id="ARBA00022856"/>
    </source>
</evidence>
<dbReference type="GO" id="GO:0035673">
    <property type="term" value="F:oligopeptide transmembrane transporter activity"/>
    <property type="evidence" value="ECO:0007669"/>
    <property type="project" value="InterPro"/>
</dbReference>
<dbReference type="InterPro" id="IPR004813">
    <property type="entry name" value="OPT"/>
</dbReference>
<evidence type="ECO:0000313" key="10">
    <source>
        <dbReference type="EMBL" id="KAK1920772.1"/>
    </source>
</evidence>
<evidence type="ECO:0000256" key="9">
    <source>
        <dbReference type="SAM" id="Phobius"/>
    </source>
</evidence>
<comment type="subcellular location">
    <subcellularLocation>
        <location evidence="1">Membrane</location>
        <topology evidence="1">Multi-pass membrane protein</topology>
    </subcellularLocation>
</comment>
<dbReference type="GO" id="GO:0015031">
    <property type="term" value="P:protein transport"/>
    <property type="evidence" value="ECO:0007669"/>
    <property type="project" value="UniProtKB-KW"/>
</dbReference>
<dbReference type="GO" id="GO:0016020">
    <property type="term" value="C:membrane"/>
    <property type="evidence" value="ECO:0007669"/>
    <property type="project" value="UniProtKB-SubCell"/>
</dbReference>
<keyword evidence="5" id="KW-0571">Peptide transport</keyword>
<feature type="transmembrane region" description="Helical" evidence="9">
    <location>
        <begin position="404"/>
        <end position="425"/>
    </location>
</feature>
<dbReference type="NCBIfam" id="TIGR00727">
    <property type="entry name" value="ISP4_OPT"/>
    <property type="match status" value="1"/>
</dbReference>
<keyword evidence="7 9" id="KW-1133">Transmembrane helix</keyword>
<feature type="transmembrane region" description="Helical" evidence="9">
    <location>
        <begin position="154"/>
        <end position="173"/>
    </location>
</feature>
<accession>A0AAD9FPR1</accession>
<evidence type="ECO:0000313" key="11">
    <source>
        <dbReference type="Proteomes" id="UP001182556"/>
    </source>
</evidence>
<feature type="transmembrane region" description="Helical" evidence="9">
    <location>
        <begin position="481"/>
        <end position="498"/>
    </location>
</feature>
<evidence type="ECO:0000256" key="8">
    <source>
        <dbReference type="ARBA" id="ARBA00023136"/>
    </source>
</evidence>
<name>A0AAD9FPR1_PAPLA</name>
<feature type="transmembrane region" description="Helical" evidence="9">
    <location>
        <begin position="226"/>
        <end position="246"/>
    </location>
</feature>
<comment type="similarity">
    <text evidence="2">Belongs to the oligopeptide OPT transporter family.</text>
</comment>
<feature type="transmembrane region" description="Helical" evidence="9">
    <location>
        <begin position="691"/>
        <end position="713"/>
    </location>
</feature>
<evidence type="ECO:0000256" key="7">
    <source>
        <dbReference type="ARBA" id="ARBA00022989"/>
    </source>
</evidence>
<dbReference type="Pfam" id="PF03169">
    <property type="entry name" value="OPT"/>
    <property type="match status" value="1"/>
</dbReference>
<feature type="transmembrane region" description="Helical" evidence="9">
    <location>
        <begin position="331"/>
        <end position="356"/>
    </location>
</feature>
<feature type="transmembrane region" description="Helical" evidence="9">
    <location>
        <begin position="725"/>
        <end position="745"/>
    </location>
</feature>
<sequence length="873" mass="98299">MSGAQDITPVARPIHDDAIDDKDEKFLTGDLGFGHTVDVSEAAQIKNDLDVTTADVLGLEAKIAEISLERTLHIIEQIKEIHKYDQNFPGQTLARIDEFLTNPDVIDRPEKHQELIDEMKLEAVLSTENSPYAEVRANVDPTDDPTMPVLTLRVWIIGCIFSGAGSFIDAFFLMRNPPVYIGANVAQLLSYPCGTFLARVLPDWRFKLFGREHSLNPGKFNKKEHMLITIMAAVSFTNSYTTYIVPTQAMPFWFNESYAYNFGYQIMNSIGINFVGYGLAGLTRRFLVYPAAAVWPSSLSTVALNKAFHTEENETVRGPLGKLYSISRQRFFLYAFAGMFIYFFFPGFIFQALSYFSWMTWIAPDNITLSAITSPLGGLGLNPIPTFDWNVFSIWLVPLTIPTFAIMNQFAGLLIGIPICAAIWYSNSWNTAYLPINDNHTFDNTGGRFNVTKILTNGRLDDAKYQEYSQPWVSAGYITSFFWYFALYGATVTYVILYHRQQIVSASKLVWRSVLKTLRIRQVEAEEDDLAEDVHYRLMKQNYKDVPEWVYFIMLIVAMVIGMLGIALYPTETSPVVVIFGIIMPLIALVPVGLVQSVTGIQVAMNVLAEFIGGSFVEGNANALIWFKTYGYISCYQALQFSNDLKLAHYTKIPPRYTFTCQVVATLIFTFVSTGILNFQMSFKDVCTKNAAFGFTCPGHNTFFTSAVFWGTLSPKRLFGPGRRYNMMLLGFPIGVCIPLMHWLLRRKWPKSELLRQIHPVMIPAGPALWGSPYNLGNFFPNVPVVWYSWQYLRRKYPDFWKKYNFVVAAAFPAGIAVSAVVIFFALQLPKGGLSIDWWGNTVVGEGCDGGCPLLEIPEVGYFGEAPGSGKFI</sequence>
<dbReference type="Proteomes" id="UP001182556">
    <property type="component" value="Unassembled WGS sequence"/>
</dbReference>
<proteinExistence type="inferred from homology"/>
<feature type="transmembrane region" description="Helical" evidence="9">
    <location>
        <begin position="804"/>
        <end position="827"/>
    </location>
</feature>
<evidence type="ECO:0000256" key="3">
    <source>
        <dbReference type="ARBA" id="ARBA00022448"/>
    </source>
</evidence>
<reference evidence="10" key="1">
    <citation type="submission" date="2023-02" db="EMBL/GenBank/DDBJ databases">
        <title>Identification and recombinant expression of a fungal hydrolase from Papiliotrema laurentii that hydrolyzes apple cutin and clears colloidal polyester polyurethane.</title>
        <authorList>
            <consortium name="DOE Joint Genome Institute"/>
            <person name="Roman V.A."/>
            <person name="Bojanowski C."/>
            <person name="Crable B.R."/>
            <person name="Wagner D.N."/>
            <person name="Hung C.S."/>
            <person name="Nadeau L.J."/>
            <person name="Schratz L."/>
            <person name="Haridas S."/>
            <person name="Pangilinan J."/>
            <person name="Lipzen A."/>
            <person name="Na H."/>
            <person name="Yan M."/>
            <person name="Ng V."/>
            <person name="Grigoriev I.V."/>
            <person name="Spatafora J.W."/>
            <person name="Barlow D."/>
            <person name="Biffinger J."/>
            <person name="Kelley-Loughnane N."/>
            <person name="Varaljay V.A."/>
            <person name="Crookes-Goodson W.J."/>
        </authorList>
    </citation>
    <scope>NUCLEOTIDE SEQUENCE</scope>
    <source>
        <strain evidence="10">5307AH</strain>
    </source>
</reference>